<dbReference type="AlphaFoldDB" id="A0A367GSJ2"/>
<keyword evidence="2" id="KW-1185">Reference proteome</keyword>
<name>A0A367GSJ2_9SPHI</name>
<comment type="caution">
    <text evidence="1">The sequence shown here is derived from an EMBL/GenBank/DDBJ whole genome shotgun (WGS) entry which is preliminary data.</text>
</comment>
<sequence length="305" mass="33206">MMRQSGYADNFTTVISSGTGGARTTFKFPENNSNIYNNNRLWPHHGFESGNTVSAFFGAYNGSMQFQGNYLAEFNYNITSSSGITMTKLNYLNTSGIAWGQWTISQGDSVFVYGTKLYETTYNTSAAYVARVLKTKLKSSTAGDWKFWTGTSWSNSPTAAAPIRTGLSNHLSVVKFLNTSGQARYAIINQEVNFGTCNAGTKIYSYGLASTPTGPFNTQKVLYTITDKLPGAPAGSNTMLTYDAQAHPEHAGLGLLLISYNVNGDCTGTCNPWTLQVPADGYRPKFIRTDIKDIDASLASVAQTW</sequence>
<dbReference type="EMBL" id="QGDC01000001">
    <property type="protein sequence ID" value="RCH56397.1"/>
    <property type="molecule type" value="Genomic_DNA"/>
</dbReference>
<organism evidence="1 2">
    <name type="scientific">Mucilaginibacter hurinus</name>
    <dbReference type="NCBI Taxonomy" id="2201324"/>
    <lineage>
        <taxon>Bacteria</taxon>
        <taxon>Pseudomonadati</taxon>
        <taxon>Bacteroidota</taxon>
        <taxon>Sphingobacteriia</taxon>
        <taxon>Sphingobacteriales</taxon>
        <taxon>Sphingobacteriaceae</taxon>
        <taxon>Mucilaginibacter</taxon>
    </lineage>
</organism>
<dbReference type="Proteomes" id="UP000253209">
    <property type="component" value="Unassembled WGS sequence"/>
</dbReference>
<reference evidence="1 2" key="1">
    <citation type="submission" date="2018-05" db="EMBL/GenBank/DDBJ databases">
        <title>Mucilaginibacter hurinus sp. nov., isolated from briquette warehouse soil.</title>
        <authorList>
            <person name="Choi L."/>
        </authorList>
    </citation>
    <scope>NUCLEOTIDE SEQUENCE [LARGE SCALE GENOMIC DNA]</scope>
    <source>
        <strain evidence="1 2">ZR32</strain>
    </source>
</reference>
<evidence type="ECO:0000313" key="2">
    <source>
        <dbReference type="Proteomes" id="UP000253209"/>
    </source>
</evidence>
<evidence type="ECO:0000313" key="1">
    <source>
        <dbReference type="EMBL" id="RCH56397.1"/>
    </source>
</evidence>
<evidence type="ECO:0008006" key="3">
    <source>
        <dbReference type="Google" id="ProtNLM"/>
    </source>
</evidence>
<protein>
    <recommendedName>
        <fullName evidence="3">DUF4185 domain-containing protein</fullName>
    </recommendedName>
</protein>
<proteinExistence type="predicted"/>
<gene>
    <name evidence="1" type="ORF">DJ568_00625</name>
</gene>
<accession>A0A367GSJ2</accession>
<dbReference type="OrthoDB" id="9765957at2"/>
<dbReference type="RefSeq" id="WP_114003294.1">
    <property type="nucleotide sequence ID" value="NZ_QGDC01000001.1"/>
</dbReference>